<dbReference type="GO" id="GO:0005737">
    <property type="term" value="C:cytoplasm"/>
    <property type="evidence" value="ECO:0007669"/>
    <property type="project" value="UniProtKB-ARBA"/>
</dbReference>
<dbReference type="Pfam" id="PF13041">
    <property type="entry name" value="PPR_2"/>
    <property type="match status" value="1"/>
</dbReference>
<dbReference type="NCBIfam" id="TIGR00756">
    <property type="entry name" value="PPR"/>
    <property type="match status" value="1"/>
</dbReference>
<reference evidence="4 5" key="1">
    <citation type="journal article" date="2022" name="Cell">
        <title>Repeat-based holocentromeres influence genome architecture and karyotype evolution.</title>
        <authorList>
            <person name="Hofstatter P.G."/>
            <person name="Thangavel G."/>
            <person name="Lux T."/>
            <person name="Neumann P."/>
            <person name="Vondrak T."/>
            <person name="Novak P."/>
            <person name="Zhang M."/>
            <person name="Costa L."/>
            <person name="Castellani M."/>
            <person name="Scott A."/>
            <person name="Toegelov H."/>
            <person name="Fuchs J."/>
            <person name="Mata-Sucre Y."/>
            <person name="Dias Y."/>
            <person name="Vanzela A.L.L."/>
            <person name="Huettel B."/>
            <person name="Almeida C.C.S."/>
            <person name="Simkova H."/>
            <person name="Souza G."/>
            <person name="Pedrosa-Harand A."/>
            <person name="Macas J."/>
            <person name="Mayer K.F.X."/>
            <person name="Houben A."/>
            <person name="Marques A."/>
        </authorList>
    </citation>
    <scope>NUCLEOTIDE SEQUENCE [LARGE SCALE GENOMIC DNA]</scope>
    <source>
        <strain evidence="4">RhyTen1mFocal</strain>
    </source>
</reference>
<dbReference type="GO" id="GO:0003723">
    <property type="term" value="F:RNA binding"/>
    <property type="evidence" value="ECO:0007669"/>
    <property type="project" value="InterPro"/>
</dbReference>
<evidence type="ECO:0000313" key="4">
    <source>
        <dbReference type="EMBL" id="KAJ3690811.1"/>
    </source>
</evidence>
<dbReference type="Proteomes" id="UP001210211">
    <property type="component" value="Unassembled WGS sequence"/>
</dbReference>
<keyword evidence="5" id="KW-1185">Reference proteome</keyword>
<name>A0AAD6ENM2_9POAL</name>
<proteinExistence type="predicted"/>
<evidence type="ECO:0000256" key="3">
    <source>
        <dbReference type="PROSITE-ProRule" id="PRU00708"/>
    </source>
</evidence>
<evidence type="ECO:0008006" key="6">
    <source>
        <dbReference type="Google" id="ProtNLM"/>
    </source>
</evidence>
<dbReference type="InterPro" id="IPR002885">
    <property type="entry name" value="PPR_rpt"/>
</dbReference>
<keyword evidence="1" id="KW-0677">Repeat</keyword>
<feature type="repeat" description="PPR" evidence="3">
    <location>
        <begin position="147"/>
        <end position="181"/>
    </location>
</feature>
<sequence>MALNLILPLSNTKPKSTLFYNTQNLSNSQSDARISLLRFIQALTQNHFPKKTSFISAITACSNLLLIHHGKAIHAHIVKVGIASDRFVGSSVISFYSSIGHLDHAQKVFDGIPMKDAVLQTCILMAYLRNGDIHNARKFFGEIEERDVVTWNAMLTGLVHNGWYEEAVELFRNMLINKVKPTEVSIICVISACSQIGSLSLGQWIHSYVQKHLHEIKPTITLRNSLIHMYAKCGRLDIALDLFCEQEEKNLETYNTMLTNLSLYGSGIMCLSIFSQILKLQICPDRITFLGLLMACSHAGMISHAFTCIKCMGQVYGVEPGPDHYNCLIDVLSRKGFLEESREVIETMPFEPDAYSWGTLLSACINYGDAELGLEVAKKLIDLEWYEEGRYTGLINLCTKVGRTEDAVMLRNAIRQLCRKDNPGRSMIEIDGVIHEFAAGDSIDDI</sequence>
<organism evidence="4 5">
    <name type="scientific">Rhynchospora tenuis</name>
    <dbReference type="NCBI Taxonomy" id="198213"/>
    <lineage>
        <taxon>Eukaryota</taxon>
        <taxon>Viridiplantae</taxon>
        <taxon>Streptophyta</taxon>
        <taxon>Embryophyta</taxon>
        <taxon>Tracheophyta</taxon>
        <taxon>Spermatophyta</taxon>
        <taxon>Magnoliopsida</taxon>
        <taxon>Liliopsida</taxon>
        <taxon>Poales</taxon>
        <taxon>Cyperaceae</taxon>
        <taxon>Cyperoideae</taxon>
        <taxon>Rhynchosporeae</taxon>
        <taxon>Rhynchospora</taxon>
    </lineage>
</organism>
<protein>
    <recommendedName>
        <fullName evidence="6">Pentatricopeptide repeat-containing protein</fullName>
    </recommendedName>
</protein>
<dbReference type="FunFam" id="1.25.40.10:FF:000348">
    <property type="entry name" value="Pentatricopeptide repeat-containing protein chloroplastic"/>
    <property type="match status" value="1"/>
</dbReference>
<gene>
    <name evidence="4" type="ORF">LUZ61_019975</name>
</gene>
<keyword evidence="2" id="KW-0809">Transit peptide</keyword>
<evidence type="ECO:0000313" key="5">
    <source>
        <dbReference type="Proteomes" id="UP001210211"/>
    </source>
</evidence>
<dbReference type="AlphaFoldDB" id="A0AAD6ENM2"/>
<comment type="caution">
    <text evidence="4">The sequence shown here is derived from an EMBL/GenBank/DDBJ whole genome shotgun (WGS) entry which is preliminary data.</text>
</comment>
<evidence type="ECO:0000256" key="1">
    <source>
        <dbReference type="ARBA" id="ARBA00022737"/>
    </source>
</evidence>
<dbReference type="PROSITE" id="PS51375">
    <property type="entry name" value="PPR"/>
    <property type="match status" value="2"/>
</dbReference>
<feature type="repeat" description="PPR" evidence="3">
    <location>
        <begin position="219"/>
        <end position="253"/>
    </location>
</feature>
<evidence type="ECO:0000256" key="2">
    <source>
        <dbReference type="ARBA" id="ARBA00022946"/>
    </source>
</evidence>
<dbReference type="PANTHER" id="PTHR47926">
    <property type="entry name" value="PENTATRICOPEPTIDE REPEAT-CONTAINING PROTEIN"/>
    <property type="match status" value="1"/>
</dbReference>
<dbReference type="Gene3D" id="1.25.40.10">
    <property type="entry name" value="Tetratricopeptide repeat domain"/>
    <property type="match status" value="3"/>
</dbReference>
<dbReference type="FunFam" id="1.25.40.10:FF:000277">
    <property type="entry name" value="Pentatricopeptide repeat-containing protein, mitochondrial"/>
    <property type="match status" value="1"/>
</dbReference>
<dbReference type="GO" id="GO:0016556">
    <property type="term" value="P:mRNA modification"/>
    <property type="evidence" value="ECO:0007669"/>
    <property type="project" value="UniProtKB-ARBA"/>
</dbReference>
<dbReference type="EMBL" id="JAMRDG010000002">
    <property type="protein sequence ID" value="KAJ3690811.1"/>
    <property type="molecule type" value="Genomic_DNA"/>
</dbReference>
<accession>A0AAD6ENM2</accession>
<dbReference type="Pfam" id="PF01535">
    <property type="entry name" value="PPR"/>
    <property type="match status" value="3"/>
</dbReference>
<dbReference type="InterPro" id="IPR011990">
    <property type="entry name" value="TPR-like_helical_dom_sf"/>
</dbReference>
<dbReference type="InterPro" id="IPR046960">
    <property type="entry name" value="PPR_At4g14850-like_plant"/>
</dbReference>